<dbReference type="InterPro" id="IPR036339">
    <property type="entry name" value="PUB-like_dom_sf"/>
</dbReference>
<dbReference type="PANTHER" id="PTHR23153">
    <property type="entry name" value="UBX-RELATED"/>
    <property type="match status" value="1"/>
</dbReference>
<feature type="domain" description="UBX" evidence="3">
    <location>
        <begin position="444"/>
        <end position="518"/>
    </location>
</feature>
<evidence type="ECO:0000313" key="5">
    <source>
        <dbReference type="Proteomes" id="UP000887575"/>
    </source>
</evidence>
<dbReference type="InterPro" id="IPR018997">
    <property type="entry name" value="PUB_domain"/>
</dbReference>
<protein>
    <submittedName>
        <fullName evidence="6">PUB domain-containing protein</fullName>
    </submittedName>
</protein>
<evidence type="ECO:0000259" key="4">
    <source>
        <dbReference type="Pfam" id="PF09409"/>
    </source>
</evidence>
<accession>A0AAF3FHL0</accession>
<reference evidence="6" key="1">
    <citation type="submission" date="2024-02" db="UniProtKB">
        <authorList>
            <consortium name="WormBaseParasite"/>
        </authorList>
    </citation>
    <scope>IDENTIFICATION</scope>
</reference>
<feature type="domain" description="PUB" evidence="4">
    <location>
        <begin position="281"/>
        <end position="351"/>
    </location>
</feature>
<dbReference type="Gene3D" id="1.20.58.2190">
    <property type="match status" value="1"/>
</dbReference>
<dbReference type="Pfam" id="PF09409">
    <property type="entry name" value="PUB"/>
    <property type="match status" value="1"/>
</dbReference>
<feature type="region of interest" description="Disordered" evidence="2">
    <location>
        <begin position="1"/>
        <end position="21"/>
    </location>
</feature>
<keyword evidence="5" id="KW-1185">Reference proteome</keyword>
<evidence type="ECO:0000256" key="1">
    <source>
        <dbReference type="SAM" id="Coils"/>
    </source>
</evidence>
<organism evidence="5 6">
    <name type="scientific">Mesorhabditis belari</name>
    <dbReference type="NCBI Taxonomy" id="2138241"/>
    <lineage>
        <taxon>Eukaryota</taxon>
        <taxon>Metazoa</taxon>
        <taxon>Ecdysozoa</taxon>
        <taxon>Nematoda</taxon>
        <taxon>Chromadorea</taxon>
        <taxon>Rhabditida</taxon>
        <taxon>Rhabditina</taxon>
        <taxon>Rhabditomorpha</taxon>
        <taxon>Rhabditoidea</taxon>
        <taxon>Rhabditidae</taxon>
        <taxon>Mesorhabditinae</taxon>
        <taxon>Mesorhabditis</taxon>
    </lineage>
</organism>
<proteinExistence type="predicted"/>
<feature type="region of interest" description="Disordered" evidence="2">
    <location>
        <begin position="97"/>
        <end position="146"/>
    </location>
</feature>
<sequence length="540" mass="60775">MLQEDPYLHPRSPSKEPAPIPEDFFYNDVENRIYVNPAPLTPPVPLDIRNPIAKRLMKENEAMIDQEILKQAANATTVQQPQFQDLIPLSFDEKEHIRKEEQKRQNQREKAAEKVKKQGEGAKLGDGSSNSSSQRPDVARGSAQSGAGTIDRVAASDVAAQAAYSRLLAKEEPKTSYSQKKIQMLAKQELEKERLEREAMEHQMGNLGLQQASTIDEKELKHSNVIKGVFYTCELLGDDVALEKDELNNVLQEFLHDQIATAEEDALIPAVIMLYTLNKKDPRQTAVDTICTYLKNIAEFPDEPKYRRIRVSNKAFQDRVVKVKGGVEVLDAVGFKTVLEGEPTEAFLVIGAEIAVNTGTILTAMDTIREGQPVPIKVARDTKAFKVSSGGSVPLPHLPPDFYDLTAAELVKEQQLLKEQTDRMTSLRTREMRERDSRLRNYRYKYTLIRVRFSDRFVIQGTFGVYEPVRALREWVADQIDHPAIPFTLKCANEPLNNDDVMLGDAKLAPCAVLHLEWDHPPNGPSLKESLLSIVQPLDS</sequence>
<dbReference type="SMART" id="SM00580">
    <property type="entry name" value="PUG"/>
    <property type="match status" value="1"/>
</dbReference>
<dbReference type="GO" id="GO:0005737">
    <property type="term" value="C:cytoplasm"/>
    <property type="evidence" value="ECO:0007669"/>
    <property type="project" value="TreeGrafter"/>
</dbReference>
<dbReference type="InterPro" id="IPR001012">
    <property type="entry name" value="UBX_dom"/>
</dbReference>
<feature type="compositionally biased region" description="Basic and acidic residues" evidence="2">
    <location>
        <begin position="97"/>
        <end position="120"/>
    </location>
</feature>
<keyword evidence="1" id="KW-0175">Coiled coil</keyword>
<dbReference type="WBParaSite" id="MBELARI_LOCUS6116">
    <property type="protein sequence ID" value="MBELARI_LOCUS6116"/>
    <property type="gene ID" value="MBELARI_LOCUS6116"/>
</dbReference>
<dbReference type="Pfam" id="PF00789">
    <property type="entry name" value="UBX"/>
    <property type="match status" value="1"/>
</dbReference>
<dbReference type="PANTHER" id="PTHR23153:SF38">
    <property type="entry name" value="UBX DOMAIN-CONTAINING PROTEIN 6"/>
    <property type="match status" value="1"/>
</dbReference>
<dbReference type="Gene3D" id="3.10.20.90">
    <property type="entry name" value="Phosphatidylinositol 3-kinase Catalytic Subunit, Chain A, domain 1"/>
    <property type="match status" value="1"/>
</dbReference>
<dbReference type="InterPro" id="IPR029071">
    <property type="entry name" value="Ubiquitin-like_domsf"/>
</dbReference>
<dbReference type="Proteomes" id="UP000887575">
    <property type="component" value="Unassembled WGS sequence"/>
</dbReference>
<name>A0AAF3FHL0_9BILA</name>
<dbReference type="SUPFAM" id="SSF54236">
    <property type="entry name" value="Ubiquitin-like"/>
    <property type="match status" value="1"/>
</dbReference>
<evidence type="ECO:0000313" key="6">
    <source>
        <dbReference type="WBParaSite" id="MBELARI_LOCUS6116"/>
    </source>
</evidence>
<dbReference type="SUPFAM" id="SSF143503">
    <property type="entry name" value="PUG domain-like"/>
    <property type="match status" value="1"/>
</dbReference>
<dbReference type="AlphaFoldDB" id="A0AAF3FHL0"/>
<feature type="coiled-coil region" evidence="1">
    <location>
        <begin position="178"/>
        <end position="205"/>
    </location>
</feature>
<evidence type="ECO:0000259" key="3">
    <source>
        <dbReference type="Pfam" id="PF00789"/>
    </source>
</evidence>
<evidence type="ECO:0000256" key="2">
    <source>
        <dbReference type="SAM" id="MobiDB-lite"/>
    </source>
</evidence>